<protein>
    <submittedName>
        <fullName evidence="1">Condensin-2 complex subunit G2</fullName>
    </submittedName>
</protein>
<organism evidence="1 2">
    <name type="scientific">Senna tora</name>
    <dbReference type="NCBI Taxonomy" id="362788"/>
    <lineage>
        <taxon>Eukaryota</taxon>
        <taxon>Viridiplantae</taxon>
        <taxon>Streptophyta</taxon>
        <taxon>Embryophyta</taxon>
        <taxon>Tracheophyta</taxon>
        <taxon>Spermatophyta</taxon>
        <taxon>Magnoliopsida</taxon>
        <taxon>eudicotyledons</taxon>
        <taxon>Gunneridae</taxon>
        <taxon>Pentapetalae</taxon>
        <taxon>rosids</taxon>
        <taxon>fabids</taxon>
        <taxon>Fabales</taxon>
        <taxon>Fabaceae</taxon>
        <taxon>Caesalpinioideae</taxon>
        <taxon>Cassia clade</taxon>
        <taxon>Senna</taxon>
    </lineage>
</organism>
<dbReference type="AlphaFoldDB" id="A0A834XAG1"/>
<dbReference type="EMBL" id="JAAIUW010000002">
    <property type="protein sequence ID" value="KAF7841300.1"/>
    <property type="molecule type" value="Genomic_DNA"/>
</dbReference>
<gene>
    <name evidence="1" type="ORF">G2W53_003598</name>
</gene>
<evidence type="ECO:0000313" key="2">
    <source>
        <dbReference type="Proteomes" id="UP000634136"/>
    </source>
</evidence>
<evidence type="ECO:0000313" key="1">
    <source>
        <dbReference type="EMBL" id="KAF7841300.1"/>
    </source>
</evidence>
<reference evidence="1" key="1">
    <citation type="submission" date="2020-09" db="EMBL/GenBank/DDBJ databases">
        <title>Genome-Enabled Discovery of Anthraquinone Biosynthesis in Senna tora.</title>
        <authorList>
            <person name="Kang S.-H."/>
            <person name="Pandey R.P."/>
            <person name="Lee C.-M."/>
            <person name="Sim J.-S."/>
            <person name="Jeong J.-T."/>
            <person name="Choi B.-S."/>
            <person name="Jung M."/>
            <person name="Ginzburg D."/>
            <person name="Zhao K."/>
            <person name="Won S.Y."/>
            <person name="Oh T.-J."/>
            <person name="Yu Y."/>
            <person name="Kim N.-H."/>
            <person name="Lee O.R."/>
            <person name="Lee T.-H."/>
            <person name="Bashyal P."/>
            <person name="Kim T.-S."/>
            <person name="Lee W.-H."/>
            <person name="Kawkins C."/>
            <person name="Kim C.-K."/>
            <person name="Kim J.S."/>
            <person name="Ahn B.O."/>
            <person name="Rhee S.Y."/>
            <person name="Sohng J.K."/>
        </authorList>
    </citation>
    <scope>NUCLEOTIDE SEQUENCE</scope>
    <source>
        <tissue evidence="1">Leaf</tissue>
    </source>
</reference>
<name>A0A834XAG1_9FABA</name>
<accession>A0A834XAG1</accession>
<comment type="caution">
    <text evidence="1">The sequence shown here is derived from an EMBL/GenBank/DDBJ whole genome shotgun (WGS) entry which is preliminary data.</text>
</comment>
<dbReference type="Proteomes" id="UP000634136">
    <property type="component" value="Unassembled WGS sequence"/>
</dbReference>
<sequence length="150" mass="16865">MKLVALKLKLELISKRGRKESRHISKTHGSLERANTKSSLPRTKVVLACSTLDLEEDELSMVLGGWSFSTSKTHLRWWMVNIAIVSVDGRSDGARSRCAIVVLASDQPRVAPKITKLLISSYFPLKVSLEEASNHCILVKRFPICWCKIF</sequence>
<keyword evidence="2" id="KW-1185">Reference proteome</keyword>
<proteinExistence type="predicted"/>
<dbReference type="OrthoDB" id="10062843at2759"/>